<reference evidence="1 2" key="1">
    <citation type="submission" date="2018-07" db="EMBL/GenBank/DDBJ databases">
        <title>Dyella monticola sp. nov. and Dyella psychrodurans sp. nov. isolated from monsoon evergreen broad-leaved forest soil of Dinghu Mountain, China.</title>
        <authorList>
            <person name="Gao Z."/>
            <person name="Qiu L."/>
        </authorList>
    </citation>
    <scope>NUCLEOTIDE SEQUENCE [LARGE SCALE GENOMIC DNA]</scope>
    <source>
        <strain evidence="1 2">4MSK11</strain>
    </source>
</reference>
<proteinExistence type="predicted"/>
<protein>
    <submittedName>
        <fullName evidence="1">Uncharacterized protein</fullName>
    </submittedName>
</protein>
<comment type="caution">
    <text evidence="1">The sequence shown here is derived from an EMBL/GenBank/DDBJ whole genome shotgun (WGS) entry which is preliminary data.</text>
</comment>
<sequence length="308" mass="33834">MVDNTKVVPLTRFLEEQPLNKDAPLVRAALLDWEDKSTDVVDVVCPGMFSPVPDKSIKYSAELMAQFIFGSAAYQIANPSEKGKLMPAQLAGMKSMLKAYRSIIALEPNARISRFDELSKDEEQGNLPQVVEPLVVANCKSPADASTGGLPPWHFQMTPQEVASFSDYGPYDKFRNGDLETYSGLFNGHKENVQFYFEDGKLARIEISLYEGQDVKAAAKAWGQTYTVLKTQYGNLELHGIQINPSDDTPSPDVIAVASGAAVQAGGKVQLAPLKQPMDKFVFASFSSSTVQGDVFYYVEVFYDPPHG</sequence>
<name>A0A370X0S6_9GAMM</name>
<dbReference type="Proteomes" id="UP000255334">
    <property type="component" value="Unassembled WGS sequence"/>
</dbReference>
<gene>
    <name evidence="1" type="ORF">DWU99_15845</name>
</gene>
<evidence type="ECO:0000313" key="1">
    <source>
        <dbReference type="EMBL" id="RDS81890.1"/>
    </source>
</evidence>
<accession>A0A370X0S6</accession>
<organism evidence="1 2">
    <name type="scientific">Dyella psychrodurans</name>
    <dbReference type="NCBI Taxonomy" id="1927960"/>
    <lineage>
        <taxon>Bacteria</taxon>
        <taxon>Pseudomonadati</taxon>
        <taxon>Pseudomonadota</taxon>
        <taxon>Gammaproteobacteria</taxon>
        <taxon>Lysobacterales</taxon>
        <taxon>Rhodanobacteraceae</taxon>
        <taxon>Dyella</taxon>
    </lineage>
</organism>
<keyword evidence="2" id="KW-1185">Reference proteome</keyword>
<evidence type="ECO:0000313" key="2">
    <source>
        <dbReference type="Proteomes" id="UP000255334"/>
    </source>
</evidence>
<dbReference type="EMBL" id="QRBF01000006">
    <property type="protein sequence ID" value="RDS81890.1"/>
    <property type="molecule type" value="Genomic_DNA"/>
</dbReference>
<dbReference type="AlphaFoldDB" id="A0A370X0S6"/>